<proteinExistence type="inferred from homology"/>
<dbReference type="Pfam" id="PF00892">
    <property type="entry name" value="EamA"/>
    <property type="match status" value="2"/>
</dbReference>
<dbReference type="Proteomes" id="UP000664209">
    <property type="component" value="Unassembled WGS sequence"/>
</dbReference>
<evidence type="ECO:0000256" key="2">
    <source>
        <dbReference type="SAM" id="Phobius"/>
    </source>
</evidence>
<dbReference type="RefSeq" id="WP_208054906.1">
    <property type="nucleotide sequence ID" value="NZ_JAGEMK010000002.1"/>
</dbReference>
<keyword evidence="2" id="KW-0472">Membrane</keyword>
<sequence length="330" mass="33600">MTTVAPDVTSSGPVSAPPSRLAAGLGFAVASAAAFGMSGAWARGLLDTGWSPGAVVLVRVGLAALVVVPFGLIALRGRWSLLRRNTGLIVMYGVLAVAGAQFCYFSAVQYMQVGPALLIEYTSPAAVVVWMWLRHHQRPSLMTLVGAGLAALGLVLVLDLITGAALNPVGVLWALGAMVGATAYFIISADEGNGLPPLTLAAGGLVVGSVVLGLLGLVGVLPMTASTAPAVYDGRTVEWWVPLVVLGIVTAAIAYTTGIAAGRRLGSRLTSFVALLEVVAAIGFAWVLLGELPRTIQLLGGLLIMAGVVVVKLGEPKAVRAPEPVAGAVL</sequence>
<feature type="transmembrane region" description="Helical" evidence="2">
    <location>
        <begin position="198"/>
        <end position="219"/>
    </location>
</feature>
<dbReference type="EMBL" id="JAGEMK010000002">
    <property type="protein sequence ID" value="MBO1751233.1"/>
    <property type="molecule type" value="Genomic_DNA"/>
</dbReference>
<dbReference type="InterPro" id="IPR037185">
    <property type="entry name" value="EmrE-like"/>
</dbReference>
<feature type="transmembrane region" description="Helical" evidence="2">
    <location>
        <begin position="140"/>
        <end position="158"/>
    </location>
</feature>
<keyword evidence="2" id="KW-1133">Transmembrane helix</keyword>
<feature type="transmembrane region" description="Helical" evidence="2">
    <location>
        <begin position="164"/>
        <end position="186"/>
    </location>
</feature>
<reference evidence="4" key="1">
    <citation type="submission" date="2021-03" db="EMBL/GenBank/DDBJ databases">
        <title>Actinotalea soli sp. nov., isolated from soil.</title>
        <authorList>
            <person name="Ping W."/>
            <person name="Zhang J."/>
        </authorList>
    </citation>
    <scope>NUCLEOTIDE SEQUENCE</scope>
    <source>
        <strain evidence="4">BY-33</strain>
    </source>
</reference>
<feature type="domain" description="EamA" evidence="3">
    <location>
        <begin position="24"/>
        <end position="158"/>
    </location>
</feature>
<evidence type="ECO:0000313" key="5">
    <source>
        <dbReference type="Proteomes" id="UP000664209"/>
    </source>
</evidence>
<dbReference type="GO" id="GO:0016020">
    <property type="term" value="C:membrane"/>
    <property type="evidence" value="ECO:0007669"/>
    <property type="project" value="InterPro"/>
</dbReference>
<comment type="similarity">
    <text evidence="1">Belongs to the EamA transporter family.</text>
</comment>
<feature type="transmembrane region" description="Helical" evidence="2">
    <location>
        <begin position="295"/>
        <end position="314"/>
    </location>
</feature>
<dbReference type="AlphaFoldDB" id="A0A939LPF7"/>
<dbReference type="InterPro" id="IPR000620">
    <property type="entry name" value="EamA_dom"/>
</dbReference>
<accession>A0A939LPF7</accession>
<keyword evidence="5" id="KW-1185">Reference proteome</keyword>
<dbReference type="PANTHER" id="PTHR22911:SF79">
    <property type="entry name" value="MOBA-LIKE NTP TRANSFERASE DOMAIN-CONTAINING PROTEIN"/>
    <property type="match status" value="1"/>
</dbReference>
<comment type="caution">
    <text evidence="4">The sequence shown here is derived from an EMBL/GenBank/DDBJ whole genome shotgun (WGS) entry which is preliminary data.</text>
</comment>
<feature type="transmembrane region" description="Helical" evidence="2">
    <location>
        <begin position="21"/>
        <end position="42"/>
    </location>
</feature>
<evidence type="ECO:0000259" key="3">
    <source>
        <dbReference type="Pfam" id="PF00892"/>
    </source>
</evidence>
<feature type="transmembrane region" description="Helical" evidence="2">
    <location>
        <begin position="269"/>
        <end position="289"/>
    </location>
</feature>
<keyword evidence="2" id="KW-0812">Transmembrane</keyword>
<feature type="transmembrane region" description="Helical" evidence="2">
    <location>
        <begin position="239"/>
        <end position="262"/>
    </location>
</feature>
<evidence type="ECO:0000256" key="1">
    <source>
        <dbReference type="ARBA" id="ARBA00007362"/>
    </source>
</evidence>
<organism evidence="4 5">
    <name type="scientific">Actinotalea soli</name>
    <dbReference type="NCBI Taxonomy" id="2819234"/>
    <lineage>
        <taxon>Bacteria</taxon>
        <taxon>Bacillati</taxon>
        <taxon>Actinomycetota</taxon>
        <taxon>Actinomycetes</taxon>
        <taxon>Micrococcales</taxon>
        <taxon>Cellulomonadaceae</taxon>
        <taxon>Actinotalea</taxon>
    </lineage>
</organism>
<feature type="transmembrane region" description="Helical" evidence="2">
    <location>
        <begin position="54"/>
        <end position="75"/>
    </location>
</feature>
<dbReference type="PANTHER" id="PTHR22911">
    <property type="entry name" value="ACYL-MALONYL CONDENSING ENZYME-RELATED"/>
    <property type="match status" value="1"/>
</dbReference>
<evidence type="ECO:0000313" key="4">
    <source>
        <dbReference type="EMBL" id="MBO1751233.1"/>
    </source>
</evidence>
<feature type="transmembrane region" description="Helical" evidence="2">
    <location>
        <begin position="87"/>
        <end position="107"/>
    </location>
</feature>
<name>A0A939LPF7_9CELL</name>
<feature type="domain" description="EamA" evidence="3">
    <location>
        <begin position="170"/>
        <end position="311"/>
    </location>
</feature>
<protein>
    <submittedName>
        <fullName evidence="4">DMT family transporter</fullName>
    </submittedName>
</protein>
<feature type="transmembrane region" description="Helical" evidence="2">
    <location>
        <begin position="113"/>
        <end position="133"/>
    </location>
</feature>
<gene>
    <name evidence="4" type="ORF">J4G33_05400</name>
</gene>
<dbReference type="SUPFAM" id="SSF103481">
    <property type="entry name" value="Multidrug resistance efflux transporter EmrE"/>
    <property type="match status" value="2"/>
</dbReference>